<evidence type="ECO:0000313" key="3">
    <source>
        <dbReference type="EMBL" id="PWS39137.1"/>
    </source>
</evidence>
<dbReference type="GO" id="GO:0019693">
    <property type="term" value="P:ribose phosphate metabolic process"/>
    <property type="evidence" value="ECO:0007669"/>
    <property type="project" value="TreeGrafter"/>
</dbReference>
<dbReference type="AlphaFoldDB" id="A0A317FLY6"/>
<protein>
    <submittedName>
        <fullName evidence="3">NUDIX hydrolase</fullName>
    </submittedName>
</protein>
<dbReference type="InterPro" id="IPR000086">
    <property type="entry name" value="NUDIX_hydrolase_dom"/>
</dbReference>
<dbReference type="InterPro" id="IPR015797">
    <property type="entry name" value="NUDIX_hydrolase-like_dom_sf"/>
</dbReference>
<feature type="domain" description="Nudix hydrolase" evidence="2">
    <location>
        <begin position="43"/>
        <end position="178"/>
    </location>
</feature>
<dbReference type="EMBL" id="QGNA01000001">
    <property type="protein sequence ID" value="PWS39137.1"/>
    <property type="molecule type" value="Genomic_DNA"/>
</dbReference>
<dbReference type="RefSeq" id="WP_109869758.1">
    <property type="nucleotide sequence ID" value="NZ_QGNA01000001.1"/>
</dbReference>
<name>A0A317FLY6_9PROT</name>
<evidence type="ECO:0000313" key="4">
    <source>
        <dbReference type="Proteomes" id="UP000245765"/>
    </source>
</evidence>
<dbReference type="PROSITE" id="PS51462">
    <property type="entry name" value="NUDIX"/>
    <property type="match status" value="1"/>
</dbReference>
<sequence length="186" mass="20407">MTDAPPWTLLQSTPLIRDRWISLRADSLRKPDGVELSPWYVLEYPDWAAVVALTDDDRLVLVRQWRHAAQAWCLELPGGVMDPGDTDPVATCRRELREETGHDAREWRSLYAAFPNPAIQNNRIHFVLAQGAAPAGAVAHDEGETIRVECLPVAEVLAGLGNGLLHQAMHAGALLAGLAAVGRIRL</sequence>
<dbReference type="GO" id="GO:0006753">
    <property type="term" value="P:nucleoside phosphate metabolic process"/>
    <property type="evidence" value="ECO:0007669"/>
    <property type="project" value="TreeGrafter"/>
</dbReference>
<keyword evidence="1 3" id="KW-0378">Hydrolase</keyword>
<reference evidence="4" key="1">
    <citation type="submission" date="2018-05" db="EMBL/GenBank/DDBJ databases">
        <authorList>
            <person name="Du Z."/>
            <person name="Wang X."/>
        </authorList>
    </citation>
    <scope>NUCLEOTIDE SEQUENCE [LARGE SCALE GENOMIC DNA]</scope>
    <source>
        <strain evidence="4">CQN31</strain>
    </source>
</reference>
<gene>
    <name evidence="3" type="ORF">DFH01_07835</name>
</gene>
<comment type="caution">
    <text evidence="3">The sequence shown here is derived from an EMBL/GenBank/DDBJ whole genome shotgun (WGS) entry which is preliminary data.</text>
</comment>
<evidence type="ECO:0000256" key="1">
    <source>
        <dbReference type="ARBA" id="ARBA00022801"/>
    </source>
</evidence>
<accession>A0A317FLY6</accession>
<dbReference type="CDD" id="cd03424">
    <property type="entry name" value="NUDIX_ADPRase_Nudt5_UGPPase_Nudt14"/>
    <property type="match status" value="1"/>
</dbReference>
<dbReference type="SUPFAM" id="SSF55811">
    <property type="entry name" value="Nudix"/>
    <property type="match status" value="1"/>
</dbReference>
<dbReference type="OrthoDB" id="9806150at2"/>
<organism evidence="3 4">
    <name type="scientific">Falsiroseomonas bella</name>
    <dbReference type="NCBI Taxonomy" id="2184016"/>
    <lineage>
        <taxon>Bacteria</taxon>
        <taxon>Pseudomonadati</taxon>
        <taxon>Pseudomonadota</taxon>
        <taxon>Alphaproteobacteria</taxon>
        <taxon>Acetobacterales</taxon>
        <taxon>Roseomonadaceae</taxon>
        <taxon>Falsiroseomonas</taxon>
    </lineage>
</organism>
<dbReference type="Pfam" id="PF00293">
    <property type="entry name" value="NUDIX"/>
    <property type="match status" value="1"/>
</dbReference>
<keyword evidence="4" id="KW-1185">Reference proteome</keyword>
<dbReference type="Proteomes" id="UP000245765">
    <property type="component" value="Unassembled WGS sequence"/>
</dbReference>
<proteinExistence type="predicted"/>
<dbReference type="PANTHER" id="PTHR11839">
    <property type="entry name" value="UDP/ADP-SUGAR PYROPHOSPHATASE"/>
    <property type="match status" value="1"/>
</dbReference>
<dbReference type="PANTHER" id="PTHR11839:SF1">
    <property type="entry name" value="ADP-SUGAR PYROPHOSPHATASE"/>
    <property type="match status" value="1"/>
</dbReference>
<evidence type="ECO:0000259" key="2">
    <source>
        <dbReference type="PROSITE" id="PS51462"/>
    </source>
</evidence>
<dbReference type="GO" id="GO:0016787">
    <property type="term" value="F:hydrolase activity"/>
    <property type="evidence" value="ECO:0007669"/>
    <property type="project" value="UniProtKB-KW"/>
</dbReference>
<dbReference type="Gene3D" id="3.90.79.10">
    <property type="entry name" value="Nucleoside Triphosphate Pyrophosphohydrolase"/>
    <property type="match status" value="1"/>
</dbReference>